<dbReference type="Pfam" id="PF07593">
    <property type="entry name" value="UnbV_ASPIC"/>
    <property type="match status" value="1"/>
</dbReference>
<dbReference type="Pfam" id="PF13517">
    <property type="entry name" value="FG-GAP_3"/>
    <property type="match status" value="2"/>
</dbReference>
<proteinExistence type="predicted"/>
<organism evidence="3 4">
    <name type="scientific">Candidatus Acidiferrum panamense</name>
    <dbReference type="NCBI Taxonomy" id="2741543"/>
    <lineage>
        <taxon>Bacteria</taxon>
        <taxon>Pseudomonadati</taxon>
        <taxon>Acidobacteriota</taxon>
        <taxon>Terriglobia</taxon>
        <taxon>Candidatus Acidiferrales</taxon>
        <taxon>Candidatus Acidiferrum</taxon>
    </lineage>
</organism>
<protein>
    <submittedName>
        <fullName evidence="3">CRTAC1 family protein</fullName>
    </submittedName>
</protein>
<evidence type="ECO:0000313" key="3">
    <source>
        <dbReference type="EMBL" id="MBA0083405.1"/>
    </source>
</evidence>
<keyword evidence="1" id="KW-0732">Signal</keyword>
<feature type="non-terminal residue" evidence="3">
    <location>
        <position position="1"/>
    </location>
</feature>
<feature type="non-terminal residue" evidence="3">
    <location>
        <position position="368"/>
    </location>
</feature>
<sequence>AALSGSAENAAGNVLWRNNGNSTFTDVSGETALGVPATGAGVVTTDFNNDRAIDFVLGGGATGASILLNPREGKFTPLEAMDFAKAKLPPAVGVVAFDFDKDGWMDLAFTHAGAPGISLWRNLQGKGLERVPLPDFGWQKGWGIAAVDYDNDGWLDLVAAGETNKRAELRLLRNLGTRGFSDVTKSVGLDEVKLDEPRAIAVADIDGNGDPDLVVTQLGGGPAVLQNDGGNQHSWMSIDLKALNDNKTGIGTKVELYAGTLYQKWEVSGASGYLGQNAAPILAGLGSETNAEVVRLLWPTGVPQDEINLAAKKVQSITELDRRGSSCPILFSWNGHEYEFIADMIGPGVVGHWVAPGERDVPDPDEYL</sequence>
<dbReference type="PANTHER" id="PTHR16026:SF0">
    <property type="entry name" value="CARTILAGE ACIDIC PROTEIN 1"/>
    <property type="match status" value="1"/>
</dbReference>
<accession>A0A7V8NLB3</accession>
<dbReference type="AlphaFoldDB" id="A0A7V8NLB3"/>
<evidence type="ECO:0000256" key="1">
    <source>
        <dbReference type="ARBA" id="ARBA00022729"/>
    </source>
</evidence>
<name>A0A7V8NLB3_9BACT</name>
<dbReference type="Gene3D" id="2.130.10.130">
    <property type="entry name" value="Integrin alpha, N-terminal"/>
    <property type="match status" value="1"/>
</dbReference>
<dbReference type="InterPro" id="IPR027039">
    <property type="entry name" value="Crtac1"/>
</dbReference>
<dbReference type="InterPro" id="IPR013517">
    <property type="entry name" value="FG-GAP"/>
</dbReference>
<gene>
    <name evidence="3" type="ORF">HRJ53_00255</name>
</gene>
<evidence type="ECO:0000313" key="4">
    <source>
        <dbReference type="Proteomes" id="UP000567293"/>
    </source>
</evidence>
<dbReference type="PANTHER" id="PTHR16026">
    <property type="entry name" value="CARTILAGE ACIDIC PROTEIN 1"/>
    <property type="match status" value="1"/>
</dbReference>
<evidence type="ECO:0000259" key="2">
    <source>
        <dbReference type="Pfam" id="PF07593"/>
    </source>
</evidence>
<reference evidence="3" key="1">
    <citation type="submission" date="2020-06" db="EMBL/GenBank/DDBJ databases">
        <title>Legume-microbial interactions unlock mineral nutrients during tropical forest succession.</title>
        <authorList>
            <person name="Epihov D.Z."/>
        </authorList>
    </citation>
    <scope>NUCLEOTIDE SEQUENCE [LARGE SCALE GENOMIC DNA]</scope>
    <source>
        <strain evidence="3">Pan2503</strain>
    </source>
</reference>
<dbReference type="SUPFAM" id="SSF69318">
    <property type="entry name" value="Integrin alpha N-terminal domain"/>
    <property type="match status" value="1"/>
</dbReference>
<dbReference type="Proteomes" id="UP000567293">
    <property type="component" value="Unassembled WGS sequence"/>
</dbReference>
<feature type="domain" description="ASPIC/UnbV" evidence="2">
    <location>
        <begin position="249"/>
        <end position="312"/>
    </location>
</feature>
<keyword evidence="4" id="KW-1185">Reference proteome</keyword>
<comment type="caution">
    <text evidence="3">The sequence shown here is derived from an EMBL/GenBank/DDBJ whole genome shotgun (WGS) entry which is preliminary data.</text>
</comment>
<dbReference type="InterPro" id="IPR011519">
    <property type="entry name" value="UnbV_ASPIC"/>
</dbReference>
<dbReference type="EMBL" id="JACDQQ010000027">
    <property type="protein sequence ID" value="MBA0083405.1"/>
    <property type="molecule type" value="Genomic_DNA"/>
</dbReference>
<dbReference type="InterPro" id="IPR028994">
    <property type="entry name" value="Integrin_alpha_N"/>
</dbReference>